<dbReference type="EMBL" id="QSTD01000009">
    <property type="protein sequence ID" value="RGM28341.1"/>
    <property type="molecule type" value="Genomic_DNA"/>
</dbReference>
<protein>
    <submittedName>
        <fullName evidence="2">Uncharacterized protein</fullName>
    </submittedName>
</protein>
<evidence type="ECO:0000313" key="2">
    <source>
        <dbReference type="EMBL" id="RGM28341.1"/>
    </source>
</evidence>
<keyword evidence="1" id="KW-0472">Membrane</keyword>
<evidence type="ECO:0000256" key="1">
    <source>
        <dbReference type="SAM" id="Phobius"/>
    </source>
</evidence>
<comment type="caution">
    <text evidence="2">The sequence shown here is derived from an EMBL/GenBank/DDBJ whole genome shotgun (WGS) entry which is preliminary data.</text>
</comment>
<feature type="transmembrane region" description="Helical" evidence="1">
    <location>
        <begin position="55"/>
        <end position="80"/>
    </location>
</feature>
<dbReference type="RefSeq" id="WP_117725996.1">
    <property type="nucleotide sequence ID" value="NZ_CABMFV010000009.1"/>
</dbReference>
<name>A0A8B2ZHZ0_STAWA</name>
<reference evidence="2 3" key="1">
    <citation type="submission" date="2018-08" db="EMBL/GenBank/DDBJ databases">
        <title>A genome reference for cultivated species of the human gut microbiota.</title>
        <authorList>
            <person name="Zou Y."/>
            <person name="Xue W."/>
            <person name="Luo G."/>
        </authorList>
    </citation>
    <scope>NUCLEOTIDE SEQUENCE [LARGE SCALE GENOMIC DNA]</scope>
    <source>
        <strain evidence="2 3">OM08-17AT</strain>
    </source>
</reference>
<accession>A0A8B2ZHZ0</accession>
<evidence type="ECO:0000313" key="3">
    <source>
        <dbReference type="Proteomes" id="UP000261016"/>
    </source>
</evidence>
<organism evidence="2 3">
    <name type="scientific">Staphylococcus warneri</name>
    <dbReference type="NCBI Taxonomy" id="1292"/>
    <lineage>
        <taxon>Bacteria</taxon>
        <taxon>Bacillati</taxon>
        <taxon>Bacillota</taxon>
        <taxon>Bacilli</taxon>
        <taxon>Bacillales</taxon>
        <taxon>Staphylococcaceae</taxon>
        <taxon>Staphylococcus</taxon>
    </lineage>
</organism>
<dbReference type="AlphaFoldDB" id="A0A8B2ZHZ0"/>
<gene>
    <name evidence="2" type="ORF">DXC19_11700</name>
</gene>
<dbReference type="Proteomes" id="UP000261016">
    <property type="component" value="Unassembled WGS sequence"/>
</dbReference>
<feature type="transmembrane region" description="Helical" evidence="1">
    <location>
        <begin position="25"/>
        <end position="43"/>
    </location>
</feature>
<sequence length="186" mass="21234">MNLKSVGETFAEAHPIINVLSDTRFVFAVIVLMFICIVVQTSYRKERKNKFIDICLTITTNVIILITISLGICIFIRATYFQDITYSGQANVTSIGSINGDLEQTIELENDDGRRTLKIDKEDIEGIKKGNKINMSVTFHRDTPSVITPFYEDGYYINSKTKKPKKHLNFEKITDLEDRIKLTKSN</sequence>
<keyword evidence="1" id="KW-0812">Transmembrane</keyword>
<keyword evidence="1" id="KW-1133">Transmembrane helix</keyword>
<proteinExistence type="predicted"/>